<comment type="subcellular location">
    <subcellularLocation>
        <location evidence="1">Membrane</location>
        <topology evidence="1">Multi-pass membrane protein</topology>
    </subcellularLocation>
</comment>
<dbReference type="GO" id="GO:0016020">
    <property type="term" value="C:membrane"/>
    <property type="evidence" value="ECO:0007669"/>
    <property type="project" value="UniProtKB-SubCell"/>
</dbReference>
<evidence type="ECO:0000256" key="5">
    <source>
        <dbReference type="ARBA" id="ARBA00022989"/>
    </source>
</evidence>
<evidence type="ECO:0000256" key="3">
    <source>
        <dbReference type="ARBA" id="ARBA00022448"/>
    </source>
</evidence>
<dbReference type="SUPFAM" id="SSF103473">
    <property type="entry name" value="MFS general substrate transporter"/>
    <property type="match status" value="1"/>
</dbReference>
<name>M8AQ25_AEGTA</name>
<keyword evidence="6" id="KW-0472">Membrane</keyword>
<keyword evidence="5" id="KW-1133">Transmembrane helix</keyword>
<proteinExistence type="inferred from homology"/>
<organism evidence="7">
    <name type="scientific">Aegilops tauschii</name>
    <name type="common">Tausch's goatgrass</name>
    <name type="synonym">Aegilops squarrosa</name>
    <dbReference type="NCBI Taxonomy" id="37682"/>
    <lineage>
        <taxon>Eukaryota</taxon>
        <taxon>Viridiplantae</taxon>
        <taxon>Streptophyta</taxon>
        <taxon>Embryophyta</taxon>
        <taxon>Tracheophyta</taxon>
        <taxon>Spermatophyta</taxon>
        <taxon>Magnoliopsida</taxon>
        <taxon>Liliopsida</taxon>
        <taxon>Poales</taxon>
        <taxon>Poaceae</taxon>
        <taxon>BOP clade</taxon>
        <taxon>Pooideae</taxon>
        <taxon>Triticodae</taxon>
        <taxon>Triticeae</taxon>
        <taxon>Triticinae</taxon>
        <taxon>Aegilops</taxon>
    </lineage>
</organism>
<dbReference type="EnsemblPlants" id="EMT06656">
    <property type="protein sequence ID" value="EMT06656"/>
    <property type="gene ID" value="F775_20552"/>
</dbReference>
<dbReference type="AlphaFoldDB" id="M8AQ25"/>
<dbReference type="InterPro" id="IPR036259">
    <property type="entry name" value="MFS_trans_sf"/>
</dbReference>
<comment type="similarity">
    <text evidence="2">Belongs to the major facilitator superfamily. Folate-biopterin transporter (TC 2.A.71) family.</text>
</comment>
<dbReference type="Pfam" id="PF03092">
    <property type="entry name" value="BT1"/>
    <property type="match status" value="1"/>
</dbReference>
<dbReference type="PANTHER" id="PTHR31585">
    <property type="entry name" value="FOLATE-BIOPTERIN TRANSPORTER 1, CHLOROPLASTIC"/>
    <property type="match status" value="1"/>
</dbReference>
<dbReference type="CDD" id="cd17484">
    <property type="entry name" value="MFS_FBT"/>
    <property type="match status" value="1"/>
</dbReference>
<keyword evidence="4" id="KW-0812">Transmembrane</keyword>
<accession>M8AQ25</accession>
<evidence type="ECO:0000256" key="2">
    <source>
        <dbReference type="ARBA" id="ARBA00007015"/>
    </source>
</evidence>
<dbReference type="PANTHER" id="PTHR31585:SF44">
    <property type="entry name" value="FOLATE-BIOPTERIN TRANSPORTER 6-RELATED"/>
    <property type="match status" value="1"/>
</dbReference>
<evidence type="ECO:0000313" key="7">
    <source>
        <dbReference type="EnsemblPlants" id="EMT06656"/>
    </source>
</evidence>
<protein>
    <submittedName>
        <fullName evidence="7">Uncharacterized protein</fullName>
    </submittedName>
</protein>
<sequence length="532" mass="59055">MAPHVSTGERTPCSQVSTFEEIEDSQWIWSIRDENCTPQGFAGSFFRVASDYYWKDVQRVQPATVQFLSIFFHVPWVLKPLWGVMTDVFPVRGYRRRPYFVFSGMLGMFSTAILASVGLSVTSAVVCFVGISTAVAIADVTIDACIAKNSIDKPALAPDMQSLCAFSSSLGALIGYATSGMFVHHLGAQEGDGKRTLFAGSFSCDTRSNMAVFAQNFLLPRNCHAVLKKLLTPTQLKLPSNVRYHPLPANVRQGALGVMALPPTMLVFLGFYIYELKMYQHNMKEKVLNKVTVAVKGMVQTIKYPVVWKPSLYMFLSLALSISTHEGQFYWYTNKEPPNPGFSQEFVGMVHAVGAVASMVGVLIYHKNLKDYPFRSILFFAQLLHGASGLLDLTFVLRWNLALGVPDAVFVTLEECVSRVVGRVRLMPMMVLSTKLCPPGAEGTFFALLMCIDSLGMLVAKTGGAFVLRALHVTRTDFSNLWLAVLLRNLLRLSALGAIFLVLYCAHTRTKKETKKERKGREIEVLPPIQIN</sequence>
<reference evidence="7" key="1">
    <citation type="submission" date="2015-06" db="UniProtKB">
        <authorList>
            <consortium name="EnsemblPlants"/>
        </authorList>
    </citation>
    <scope>IDENTIFICATION</scope>
</reference>
<evidence type="ECO:0000256" key="6">
    <source>
        <dbReference type="ARBA" id="ARBA00023136"/>
    </source>
</evidence>
<dbReference type="InterPro" id="IPR039309">
    <property type="entry name" value="BT1"/>
</dbReference>
<evidence type="ECO:0000256" key="1">
    <source>
        <dbReference type="ARBA" id="ARBA00004141"/>
    </source>
</evidence>
<dbReference type="Gene3D" id="1.20.1250.20">
    <property type="entry name" value="MFS general substrate transporter like domains"/>
    <property type="match status" value="1"/>
</dbReference>
<keyword evidence="3" id="KW-0813">Transport</keyword>
<evidence type="ECO:0000256" key="4">
    <source>
        <dbReference type="ARBA" id="ARBA00022692"/>
    </source>
</evidence>